<name>A0A0E3GQY7_CLOSL</name>
<evidence type="ECO:0000256" key="1">
    <source>
        <dbReference type="ARBA" id="ARBA00022741"/>
    </source>
</evidence>
<dbReference type="InterPro" id="IPR037103">
    <property type="entry name" value="Tubulin/FtsZ-like_C"/>
</dbReference>
<sequence length="131" mass="14237">MLINISKGKEECFIKRYVIEFGLGADFHGQDANRAAEKAVTDAVSRSCLCGLKEILELKDIDNEIFVNVTVAVSNPEKIDTEKIKKCLPIGRKNVTAVKGGLKTSGLYYPAFGDVDDSIEVAIACIEVGIK</sequence>
<dbReference type="InterPro" id="IPR011719">
    <property type="entry name" value="CHP02058"/>
</dbReference>
<dbReference type="Gene3D" id="3.30.1330.20">
    <property type="entry name" value="Tubulin/FtsZ, C-terminal domain"/>
    <property type="match status" value="1"/>
</dbReference>
<proteinExistence type="predicted"/>
<dbReference type="STRING" id="1548.CSCA_2266"/>
<dbReference type="HOGENOM" id="CLU_148546_1_0_9"/>
<dbReference type="PANTHER" id="PTHR34784">
    <property type="entry name" value="50S RIBOSOMAL PROTEIN L34"/>
    <property type="match status" value="1"/>
</dbReference>
<dbReference type="Proteomes" id="UP000033115">
    <property type="component" value="Chromosome"/>
</dbReference>
<evidence type="ECO:0000313" key="3">
    <source>
        <dbReference type="EMBL" id="AKA69391.1"/>
    </source>
</evidence>
<gene>
    <name evidence="3" type="ORF">CSCA_2266</name>
</gene>
<dbReference type="EMBL" id="CP009933">
    <property type="protein sequence ID" value="AKA69391.1"/>
    <property type="molecule type" value="Genomic_DNA"/>
</dbReference>
<organism evidence="3 4">
    <name type="scientific">Clostridium scatologenes</name>
    <dbReference type="NCBI Taxonomy" id="1548"/>
    <lineage>
        <taxon>Bacteria</taxon>
        <taxon>Bacillati</taxon>
        <taxon>Bacillota</taxon>
        <taxon>Clostridia</taxon>
        <taxon>Eubacteriales</taxon>
        <taxon>Clostridiaceae</taxon>
        <taxon>Clostridium</taxon>
    </lineage>
</organism>
<dbReference type="AlphaFoldDB" id="A0A0E3GQY7"/>
<dbReference type="KEGG" id="csq:CSCA_2266"/>
<evidence type="ECO:0000256" key="2">
    <source>
        <dbReference type="ARBA" id="ARBA00023134"/>
    </source>
</evidence>
<accession>A0A0E3GQY7</accession>
<dbReference type="Pfam" id="PF09585">
    <property type="entry name" value="Lin0512_fam"/>
    <property type="match status" value="1"/>
</dbReference>
<dbReference type="PANTHER" id="PTHR34784:SF1">
    <property type="entry name" value="50S RIBOSOMAL PROTEIN L34"/>
    <property type="match status" value="1"/>
</dbReference>
<keyword evidence="1" id="KW-0547">Nucleotide-binding</keyword>
<keyword evidence="4" id="KW-1185">Reference proteome</keyword>
<dbReference type="GO" id="GO:0005525">
    <property type="term" value="F:GTP binding"/>
    <property type="evidence" value="ECO:0007669"/>
    <property type="project" value="UniProtKB-KW"/>
</dbReference>
<dbReference type="NCBIfam" id="TIGR02058">
    <property type="entry name" value="lin0512_fam"/>
    <property type="match status" value="1"/>
</dbReference>
<protein>
    <submittedName>
        <fullName evidence="3">Uncharacterized protein</fullName>
    </submittedName>
</protein>
<dbReference type="RefSeq" id="WP_242861029.1">
    <property type="nucleotide sequence ID" value="NZ_CP009933.1"/>
</dbReference>
<evidence type="ECO:0000313" key="4">
    <source>
        <dbReference type="Proteomes" id="UP000033115"/>
    </source>
</evidence>
<reference evidence="3 4" key="1">
    <citation type="journal article" date="2015" name="J. Biotechnol.">
        <title>Complete genome sequence of a malodorant-producing acetogen, Clostridium scatologenes ATCC 25775(T).</title>
        <authorList>
            <person name="Zhu Z."/>
            <person name="Guo T."/>
            <person name="Zheng H."/>
            <person name="Song T."/>
            <person name="Ouyang P."/>
            <person name="Xie J."/>
        </authorList>
    </citation>
    <scope>NUCLEOTIDE SEQUENCE [LARGE SCALE GENOMIC DNA]</scope>
    <source>
        <strain evidence="3 4">ATCC 25775</strain>
    </source>
</reference>
<keyword evidence="2" id="KW-0342">GTP-binding</keyword>